<dbReference type="EMBL" id="ML209039">
    <property type="protein sequence ID" value="TFK59241.1"/>
    <property type="molecule type" value="Genomic_DNA"/>
</dbReference>
<proteinExistence type="predicted"/>
<dbReference type="Proteomes" id="UP000308600">
    <property type="component" value="Unassembled WGS sequence"/>
</dbReference>
<organism evidence="1 2">
    <name type="scientific">Pluteus cervinus</name>
    <dbReference type="NCBI Taxonomy" id="181527"/>
    <lineage>
        <taxon>Eukaryota</taxon>
        <taxon>Fungi</taxon>
        <taxon>Dikarya</taxon>
        <taxon>Basidiomycota</taxon>
        <taxon>Agaricomycotina</taxon>
        <taxon>Agaricomycetes</taxon>
        <taxon>Agaricomycetidae</taxon>
        <taxon>Agaricales</taxon>
        <taxon>Pluteineae</taxon>
        <taxon>Pluteaceae</taxon>
        <taxon>Pluteus</taxon>
    </lineage>
</organism>
<reference evidence="1 2" key="1">
    <citation type="journal article" date="2019" name="Nat. Ecol. Evol.">
        <title>Megaphylogeny resolves global patterns of mushroom evolution.</title>
        <authorList>
            <person name="Varga T."/>
            <person name="Krizsan K."/>
            <person name="Foldi C."/>
            <person name="Dima B."/>
            <person name="Sanchez-Garcia M."/>
            <person name="Sanchez-Ramirez S."/>
            <person name="Szollosi G.J."/>
            <person name="Szarkandi J.G."/>
            <person name="Papp V."/>
            <person name="Albert L."/>
            <person name="Andreopoulos W."/>
            <person name="Angelini C."/>
            <person name="Antonin V."/>
            <person name="Barry K.W."/>
            <person name="Bougher N.L."/>
            <person name="Buchanan P."/>
            <person name="Buyck B."/>
            <person name="Bense V."/>
            <person name="Catcheside P."/>
            <person name="Chovatia M."/>
            <person name="Cooper J."/>
            <person name="Damon W."/>
            <person name="Desjardin D."/>
            <person name="Finy P."/>
            <person name="Geml J."/>
            <person name="Haridas S."/>
            <person name="Hughes K."/>
            <person name="Justo A."/>
            <person name="Karasinski D."/>
            <person name="Kautmanova I."/>
            <person name="Kiss B."/>
            <person name="Kocsube S."/>
            <person name="Kotiranta H."/>
            <person name="LaButti K.M."/>
            <person name="Lechner B.E."/>
            <person name="Liimatainen K."/>
            <person name="Lipzen A."/>
            <person name="Lukacs Z."/>
            <person name="Mihaltcheva S."/>
            <person name="Morgado L.N."/>
            <person name="Niskanen T."/>
            <person name="Noordeloos M.E."/>
            <person name="Ohm R.A."/>
            <person name="Ortiz-Santana B."/>
            <person name="Ovrebo C."/>
            <person name="Racz N."/>
            <person name="Riley R."/>
            <person name="Savchenko A."/>
            <person name="Shiryaev A."/>
            <person name="Soop K."/>
            <person name="Spirin V."/>
            <person name="Szebenyi C."/>
            <person name="Tomsovsky M."/>
            <person name="Tulloss R.E."/>
            <person name="Uehling J."/>
            <person name="Grigoriev I.V."/>
            <person name="Vagvolgyi C."/>
            <person name="Papp T."/>
            <person name="Martin F.M."/>
            <person name="Miettinen O."/>
            <person name="Hibbett D.S."/>
            <person name="Nagy L.G."/>
        </authorList>
    </citation>
    <scope>NUCLEOTIDE SEQUENCE [LARGE SCALE GENOMIC DNA]</scope>
    <source>
        <strain evidence="1 2">NL-1719</strain>
    </source>
</reference>
<name>A0ACD3A0N6_9AGAR</name>
<keyword evidence="2" id="KW-1185">Reference proteome</keyword>
<protein>
    <submittedName>
        <fullName evidence="1">Uncharacterized protein</fullName>
    </submittedName>
</protein>
<evidence type="ECO:0000313" key="2">
    <source>
        <dbReference type="Proteomes" id="UP000308600"/>
    </source>
</evidence>
<gene>
    <name evidence="1" type="ORF">BDN72DRAFT_946503</name>
</gene>
<sequence length="314" mass="35719">MCSGGKSWSQPSWRKIFRPNHIRHYHHPLSTSSLESPVNLHPHLHQQNSLLELFPNEAGYPLGLPYEYPMLGFKVLRMAKDSSRTTKLWMQNGNTCFGNATTAPKLNPTEVEPSTTPRLHLTSMEEVERRNESRTTPNTWKWVSDVSTWTRLVSLEEGRLSPTEREVFGKRSERRHISATPSRAPLEGFKIPPPLIETPTALAAKTEPGRKGTSLQITLYNSTPRPRPPTELGVDREVKQLDDKNTHREVVHPSALRSPPENELTIALLISIPRQHDLQRKAEHHALIHVHFGILTDRPPNQHTPRLQVFIPSA</sequence>
<accession>A0ACD3A0N6</accession>
<evidence type="ECO:0000313" key="1">
    <source>
        <dbReference type="EMBL" id="TFK59241.1"/>
    </source>
</evidence>